<organism evidence="8 9">
    <name type="scientific">Drosophila suzukii</name>
    <name type="common">Spotted-wing drosophila fruit fly</name>
    <dbReference type="NCBI Taxonomy" id="28584"/>
    <lineage>
        <taxon>Eukaryota</taxon>
        <taxon>Metazoa</taxon>
        <taxon>Ecdysozoa</taxon>
        <taxon>Arthropoda</taxon>
        <taxon>Hexapoda</taxon>
        <taxon>Insecta</taxon>
        <taxon>Pterygota</taxon>
        <taxon>Neoptera</taxon>
        <taxon>Endopterygota</taxon>
        <taxon>Diptera</taxon>
        <taxon>Brachycera</taxon>
        <taxon>Muscomorpha</taxon>
        <taxon>Ephydroidea</taxon>
        <taxon>Drosophilidae</taxon>
        <taxon>Drosophila</taxon>
        <taxon>Sophophora</taxon>
    </lineage>
</organism>
<feature type="compositionally biased region" description="Basic and acidic residues" evidence="6">
    <location>
        <begin position="129"/>
        <end position="142"/>
    </location>
</feature>
<feature type="compositionally biased region" description="Basic and acidic residues" evidence="6">
    <location>
        <begin position="77"/>
        <end position="109"/>
    </location>
</feature>
<proteinExistence type="predicted"/>
<feature type="region of interest" description="Disordered" evidence="6">
    <location>
        <begin position="45"/>
        <end position="183"/>
    </location>
</feature>
<evidence type="ECO:0000313" key="9">
    <source>
        <dbReference type="RefSeq" id="XP_016942106.3"/>
    </source>
</evidence>
<dbReference type="GO" id="GO:0031966">
    <property type="term" value="C:mitochondrial membrane"/>
    <property type="evidence" value="ECO:0007669"/>
    <property type="project" value="UniProtKB-SubCell"/>
</dbReference>
<sequence length="314" mass="33851">MADGFKKYFNGTTINGRANVAKATYATLALLFIFYRMRRGSKSSSELASGKCSCESDQDPSVNSDIGAYGVDPDCSVCRERSERAMTEYDREQQRRTAGEDDGGCRDDPPPPPPPPASGASGSAPRRKCPCEEQQRRAEGSVKHSSNSNSSSSSSRARNQQIQPPYQYHQYTQPEPEQVRPASQVMGQVHDAFYRVLRGVVGAVLGNAAVNTSGAGSATEASAQAAGVAVHPDELEDDERYDGQDYENSDESPLKRRTAPRSCVPTSSGGQENASGQPEEVSREQAGAQSEEQAEYNAFSDGFASGLYFTSDEK</sequence>
<feature type="compositionally biased region" description="Polar residues" evidence="6">
    <location>
        <begin position="264"/>
        <end position="276"/>
    </location>
</feature>
<evidence type="ECO:0000256" key="2">
    <source>
        <dbReference type="ARBA" id="ARBA00022692"/>
    </source>
</evidence>
<feature type="compositionally biased region" description="Acidic residues" evidence="6">
    <location>
        <begin position="234"/>
        <end position="250"/>
    </location>
</feature>
<evidence type="ECO:0000313" key="8">
    <source>
        <dbReference type="Proteomes" id="UP001652628"/>
    </source>
</evidence>
<dbReference type="RefSeq" id="XP_016942106.3">
    <property type="nucleotide sequence ID" value="XM_017086617.4"/>
</dbReference>
<feature type="region of interest" description="Disordered" evidence="6">
    <location>
        <begin position="213"/>
        <end position="314"/>
    </location>
</feature>
<evidence type="ECO:0000256" key="3">
    <source>
        <dbReference type="ARBA" id="ARBA00022989"/>
    </source>
</evidence>
<dbReference type="InterPro" id="IPR009125">
    <property type="entry name" value="ATPMK"/>
</dbReference>
<reference evidence="9" key="1">
    <citation type="submission" date="2025-08" db="UniProtKB">
        <authorList>
            <consortium name="RefSeq"/>
        </authorList>
    </citation>
    <scope>IDENTIFICATION</scope>
</reference>
<keyword evidence="2 7" id="KW-0812">Transmembrane</keyword>
<keyword evidence="4" id="KW-0496">Mitochondrion</keyword>
<accession>A0AB39ZU23</accession>
<dbReference type="PANTHER" id="PTHR34038:SF1">
    <property type="entry name" value="ATP SYNTHASE MEMBRANE SUBUNIT K, MITOCHONDRIAL"/>
    <property type="match status" value="1"/>
</dbReference>
<evidence type="ECO:0000256" key="7">
    <source>
        <dbReference type="SAM" id="Phobius"/>
    </source>
</evidence>
<evidence type="ECO:0000256" key="5">
    <source>
        <dbReference type="ARBA" id="ARBA00023136"/>
    </source>
</evidence>
<gene>
    <name evidence="9" type="primary">LOC108019003</name>
</gene>
<name>A0AB39ZU23_DROSZ</name>
<feature type="compositionally biased region" description="Low complexity" evidence="6">
    <location>
        <begin position="213"/>
        <end position="229"/>
    </location>
</feature>
<keyword evidence="8" id="KW-1185">Reference proteome</keyword>
<feature type="transmembrane region" description="Helical" evidence="7">
    <location>
        <begin position="20"/>
        <end position="37"/>
    </location>
</feature>
<dbReference type="Proteomes" id="UP001652628">
    <property type="component" value="Chromosome X"/>
</dbReference>
<keyword evidence="3 7" id="KW-1133">Transmembrane helix</keyword>
<evidence type="ECO:0000256" key="4">
    <source>
        <dbReference type="ARBA" id="ARBA00023128"/>
    </source>
</evidence>
<dbReference type="PANTHER" id="PTHR34038">
    <property type="entry name" value="ATP SYNTHASE MEMBRANE SUBUNIT DAPIT, MITOCHONDRIAL"/>
    <property type="match status" value="1"/>
</dbReference>
<dbReference type="GeneID" id="108019003"/>
<comment type="subcellular location">
    <subcellularLocation>
        <location evidence="1">Mitochondrion membrane</location>
        <topology evidence="1">Single-pass membrane protein</topology>
    </subcellularLocation>
</comment>
<feature type="compositionally biased region" description="Low complexity" evidence="6">
    <location>
        <begin position="145"/>
        <end position="176"/>
    </location>
</feature>
<evidence type="ECO:0000256" key="6">
    <source>
        <dbReference type="SAM" id="MobiDB-lite"/>
    </source>
</evidence>
<dbReference type="AlphaFoldDB" id="A0AB39ZU23"/>
<dbReference type="Pfam" id="PF14960">
    <property type="entry name" value="ATP_synth_reg"/>
    <property type="match status" value="1"/>
</dbReference>
<protein>
    <submittedName>
        <fullName evidence="9">Uncharacterized protein</fullName>
    </submittedName>
</protein>
<keyword evidence="5 7" id="KW-0472">Membrane</keyword>
<evidence type="ECO:0000256" key="1">
    <source>
        <dbReference type="ARBA" id="ARBA00004304"/>
    </source>
</evidence>